<protein>
    <submittedName>
        <fullName evidence="2">Uncharacterized protein</fullName>
    </submittedName>
</protein>
<name>A0A914W5I8_9BILA</name>
<accession>A0A914W5I8</accession>
<dbReference type="AlphaFoldDB" id="A0A914W5I8"/>
<reference evidence="2" key="1">
    <citation type="submission" date="2022-11" db="UniProtKB">
        <authorList>
            <consortium name="WormBaseParasite"/>
        </authorList>
    </citation>
    <scope>IDENTIFICATION</scope>
</reference>
<proteinExistence type="predicted"/>
<dbReference type="WBParaSite" id="PSAMB.scaffold3228size19192.g20852.t1">
    <property type="protein sequence ID" value="PSAMB.scaffold3228size19192.g20852.t1"/>
    <property type="gene ID" value="PSAMB.scaffold3228size19192.g20852"/>
</dbReference>
<dbReference type="Proteomes" id="UP000887566">
    <property type="component" value="Unplaced"/>
</dbReference>
<organism evidence="1 2">
    <name type="scientific">Plectus sambesii</name>
    <dbReference type="NCBI Taxonomy" id="2011161"/>
    <lineage>
        <taxon>Eukaryota</taxon>
        <taxon>Metazoa</taxon>
        <taxon>Ecdysozoa</taxon>
        <taxon>Nematoda</taxon>
        <taxon>Chromadorea</taxon>
        <taxon>Plectida</taxon>
        <taxon>Plectina</taxon>
        <taxon>Plectoidea</taxon>
        <taxon>Plectidae</taxon>
        <taxon>Plectus</taxon>
    </lineage>
</organism>
<evidence type="ECO:0000313" key="2">
    <source>
        <dbReference type="WBParaSite" id="PSAMB.scaffold3228size19192.g20852.t1"/>
    </source>
</evidence>
<evidence type="ECO:0000313" key="1">
    <source>
        <dbReference type="Proteomes" id="UP000887566"/>
    </source>
</evidence>
<sequence>MLTEDKPHPGPLPAAKVDMLVCLFQEQQQQTSHQFQLLAEKISAASKCLHEPSPIHLDKAQPGDWHFTFNVRCIHLIQSLINCNDPATRNFDLNQNDVFPGYLNFKEEQAELGKQKEEGIDEMHLVAFQKQHMAASLSTV</sequence>
<keyword evidence="1" id="KW-1185">Reference proteome</keyword>